<proteinExistence type="inferred from homology"/>
<evidence type="ECO:0000313" key="4">
    <source>
        <dbReference type="EMBL" id="TVY89600.1"/>
    </source>
</evidence>
<dbReference type="InterPro" id="IPR002347">
    <property type="entry name" value="SDR_fam"/>
</dbReference>
<dbReference type="PANTHER" id="PTHR48107">
    <property type="entry name" value="NADPH-DEPENDENT ALDEHYDE REDUCTASE-LIKE PROTEIN, CHLOROPLASTIC-RELATED"/>
    <property type="match status" value="1"/>
</dbReference>
<sequence length="256" mass="26860">MENSLAGKVAIVSGSDSGIGAQIARDLSAVGATVIINYPHASPALVDRAAAVVSSLSRPELALAVQADISSTTGPQILVDAAVTAYGKIDILVNNAGIAVNLPFEEQSLEHWDSLVNLNGRGTFLLTQAVLPHLAKESRIVNICSISARESPPMQTIYAGTKGMVDAFTRVWAKELPAKYNCTVNAVSPGPTKTEGFGAAGEDFMKLMQPVMDKTPVGPRLGETGEVAYAVLMLCLPRASWLNGVHLNACGGLFMQ</sequence>
<evidence type="ECO:0000313" key="5">
    <source>
        <dbReference type="Proteomes" id="UP000315522"/>
    </source>
</evidence>
<evidence type="ECO:0000256" key="2">
    <source>
        <dbReference type="ARBA" id="ARBA00022857"/>
    </source>
</evidence>
<reference evidence="4 5" key="1">
    <citation type="submission" date="2018-05" db="EMBL/GenBank/DDBJ databases">
        <title>Genome sequencing and assembly of the regulated plant pathogen Lachnellula willkommii and related sister species for the development of diagnostic species identification markers.</title>
        <authorList>
            <person name="Giroux E."/>
            <person name="Bilodeau G."/>
        </authorList>
    </citation>
    <scope>NUCLEOTIDE SEQUENCE [LARGE SCALE GENOMIC DNA]</scope>
    <source>
        <strain evidence="4 5">CBS 172.35</strain>
    </source>
</reference>
<dbReference type="Gene3D" id="3.40.50.720">
    <property type="entry name" value="NAD(P)-binding Rossmann-like Domain"/>
    <property type="match status" value="1"/>
</dbReference>
<dbReference type="GO" id="GO:0016614">
    <property type="term" value="F:oxidoreductase activity, acting on CH-OH group of donors"/>
    <property type="evidence" value="ECO:0007669"/>
    <property type="project" value="UniProtKB-ARBA"/>
</dbReference>
<dbReference type="AlphaFoldDB" id="A0A559M9H4"/>
<dbReference type="Pfam" id="PF13561">
    <property type="entry name" value="adh_short_C2"/>
    <property type="match status" value="1"/>
</dbReference>
<comment type="caution">
    <text evidence="4">The sequence shown here is derived from an EMBL/GenBank/DDBJ whole genome shotgun (WGS) entry which is preliminary data.</text>
</comment>
<comment type="similarity">
    <text evidence="1">Belongs to the short-chain dehydrogenases/reductases (SDR) family.</text>
</comment>
<dbReference type="CDD" id="cd05233">
    <property type="entry name" value="SDR_c"/>
    <property type="match status" value="1"/>
</dbReference>
<dbReference type="SUPFAM" id="SSF51735">
    <property type="entry name" value="NAD(P)-binding Rossmann-fold domains"/>
    <property type="match status" value="1"/>
</dbReference>
<dbReference type="InterPro" id="IPR036291">
    <property type="entry name" value="NAD(P)-bd_dom_sf"/>
</dbReference>
<organism evidence="4 5">
    <name type="scientific">Lachnellula willkommii</name>
    <dbReference type="NCBI Taxonomy" id="215461"/>
    <lineage>
        <taxon>Eukaryota</taxon>
        <taxon>Fungi</taxon>
        <taxon>Dikarya</taxon>
        <taxon>Ascomycota</taxon>
        <taxon>Pezizomycotina</taxon>
        <taxon>Leotiomycetes</taxon>
        <taxon>Helotiales</taxon>
        <taxon>Lachnaceae</taxon>
        <taxon>Lachnellula</taxon>
    </lineage>
</organism>
<dbReference type="EMBL" id="QGML01001179">
    <property type="protein sequence ID" value="TVY89600.1"/>
    <property type="molecule type" value="Genomic_DNA"/>
</dbReference>
<dbReference type="PRINTS" id="PR00080">
    <property type="entry name" value="SDRFAMILY"/>
</dbReference>
<dbReference type="FunFam" id="3.40.50.720:FF:000084">
    <property type="entry name" value="Short-chain dehydrogenase reductase"/>
    <property type="match status" value="1"/>
</dbReference>
<dbReference type="GO" id="GO:0009688">
    <property type="term" value="P:abscisic acid biosynthetic process"/>
    <property type="evidence" value="ECO:0007669"/>
    <property type="project" value="UniProtKB-ARBA"/>
</dbReference>
<keyword evidence="2" id="KW-0521">NADP</keyword>
<name>A0A559M9H4_9HELO</name>
<protein>
    <submittedName>
        <fullName evidence="4">Putative oxidoreductase</fullName>
    </submittedName>
</protein>
<dbReference type="PANTHER" id="PTHR48107:SF7">
    <property type="entry name" value="RE15974P"/>
    <property type="match status" value="1"/>
</dbReference>
<keyword evidence="3" id="KW-0560">Oxidoreductase</keyword>
<evidence type="ECO:0000256" key="1">
    <source>
        <dbReference type="ARBA" id="ARBA00006484"/>
    </source>
</evidence>
<dbReference type="Proteomes" id="UP000315522">
    <property type="component" value="Unassembled WGS sequence"/>
</dbReference>
<evidence type="ECO:0000256" key="3">
    <source>
        <dbReference type="ARBA" id="ARBA00023002"/>
    </source>
</evidence>
<dbReference type="PRINTS" id="PR00081">
    <property type="entry name" value="GDHRDH"/>
</dbReference>
<accession>A0A559M9H4</accession>
<keyword evidence="5" id="KW-1185">Reference proteome</keyword>
<gene>
    <name evidence="4" type="ORF">LAWI1_G002381</name>
</gene>